<dbReference type="eggNOG" id="ENOG503235Q">
    <property type="taxonomic scope" value="Bacteria"/>
</dbReference>
<dbReference type="KEGG" id="tde:TDE_1955"/>
<proteinExistence type="predicted"/>
<name>Q73LB0_TREDE</name>
<dbReference type="EMBL" id="AE017226">
    <property type="protein sequence ID" value="AAS12469.1"/>
    <property type="molecule type" value="Genomic_DNA"/>
</dbReference>
<dbReference type="Proteomes" id="UP000008212">
    <property type="component" value="Chromosome"/>
</dbReference>
<sequence>MNQKDQESRYKITRKNEGDIFIAEIEFSIYEYENLDFVIMYFCYNNQTHNSVEQLIDKYRSNGFETCIIGCIKSLDEVIDYTDDKVYSSFKNLTSKFDLHLDSATDFDFENLIQFCISTEIGNYMSVSPHDMKYRPDTKIQVISVEADTIQNLISVLKTKTNYLFKNNSAKCNRFMISAMTKDKDFEDGTHDYEQICEAFDEYMVEDADCLLAGCTEMPDVFTSEKIKVILIFCDK</sequence>
<reference evidence="1 2" key="1">
    <citation type="journal article" date="2004" name="Proc. Natl. Acad. Sci. U.S.A.">
        <title>Comparison of the genome of the oral pathogen Treponema denticola with other spirochete genomes.</title>
        <authorList>
            <person name="Seshadri R."/>
            <person name="Myers G.S."/>
            <person name="Tettelin H."/>
            <person name="Eisen J.A."/>
            <person name="Heidelberg J.F."/>
            <person name="Dodson R.J."/>
            <person name="Davidsen T.M."/>
            <person name="DeBoy R.T."/>
            <person name="Fouts D.E."/>
            <person name="Haft D.H."/>
            <person name="Selengut J."/>
            <person name="Ren Q."/>
            <person name="Brinkac L.M."/>
            <person name="Madupu R."/>
            <person name="Kolonay J."/>
            <person name="Durkin S.A."/>
            <person name="Daugherty S.C."/>
            <person name="Shetty J."/>
            <person name="Shvartsbeyn A."/>
            <person name="Gebregeorgis E."/>
            <person name="Geer K."/>
            <person name="Tsegaye G."/>
            <person name="Malek J."/>
            <person name="Ayodeji B."/>
            <person name="Shatsman S."/>
            <person name="McLeod M.P."/>
            <person name="Smajs D."/>
            <person name="Howell J.K."/>
            <person name="Pal S."/>
            <person name="Amin A."/>
            <person name="Vashisth P."/>
            <person name="McNeill T.Z."/>
            <person name="Xiang Q."/>
            <person name="Sodergren E."/>
            <person name="Baca E."/>
            <person name="Weinstock G.M."/>
            <person name="Norris S.J."/>
            <person name="Fraser C.M."/>
            <person name="Paulsen I.T."/>
        </authorList>
    </citation>
    <scope>NUCLEOTIDE SEQUENCE [LARGE SCALE GENOMIC DNA]</scope>
    <source>
        <strain evidence="2">ATCC 35405 / DSM 14222 / CIP 103919 / JCM 8153 / KCTC 15104</strain>
    </source>
</reference>
<accession>Q73LB0</accession>
<dbReference type="AlphaFoldDB" id="Q73LB0"/>
<evidence type="ECO:0000313" key="2">
    <source>
        <dbReference type="Proteomes" id="UP000008212"/>
    </source>
</evidence>
<organism evidence="1 2">
    <name type="scientific">Treponema denticola (strain ATCC 35405 / DSM 14222 / CIP 103919 / JCM 8153 / KCTC 15104)</name>
    <dbReference type="NCBI Taxonomy" id="243275"/>
    <lineage>
        <taxon>Bacteria</taxon>
        <taxon>Pseudomonadati</taxon>
        <taxon>Spirochaetota</taxon>
        <taxon>Spirochaetia</taxon>
        <taxon>Spirochaetales</taxon>
        <taxon>Treponemataceae</taxon>
        <taxon>Treponema</taxon>
    </lineage>
</organism>
<gene>
    <name evidence="1" type="ordered locus">TDE_1955</name>
</gene>
<dbReference type="RefSeq" id="WP_002679673.1">
    <property type="nucleotide sequence ID" value="NC_002967.9"/>
</dbReference>
<dbReference type="PATRIC" id="fig|243275.7.peg.1847"/>
<dbReference type="PaxDb" id="243275-TDE_1955"/>
<dbReference type="OrthoDB" id="9999542at2"/>
<keyword evidence="2" id="KW-1185">Reference proteome</keyword>
<evidence type="ECO:0000313" key="1">
    <source>
        <dbReference type="EMBL" id="AAS12469.1"/>
    </source>
</evidence>
<dbReference type="HOGENOM" id="CLU_1175013_0_0_12"/>
<protein>
    <submittedName>
        <fullName evidence="1">Uncharacterized protein</fullName>
    </submittedName>
</protein>
<dbReference type="GeneID" id="2741518"/>